<comment type="caution">
    <text evidence="1">The sequence shown here is derived from an EMBL/GenBank/DDBJ whole genome shotgun (WGS) entry which is preliminary data.</text>
</comment>
<sequence>MEIDHEVQGHKCDYARFDGSSPFLNTEEFGFTHGERIRWLHRVKEAKIVCPGQDKNFDAAIKYHEQFLPTKIKSWHIDHLSAWENFQDVEGN</sequence>
<evidence type="ECO:0000313" key="2">
    <source>
        <dbReference type="Proteomes" id="UP000223968"/>
    </source>
</evidence>
<dbReference type="OrthoDB" id="10538710at2759"/>
<accession>A0A2B7WK92</accession>
<evidence type="ECO:0000313" key="1">
    <source>
        <dbReference type="EMBL" id="PGG96927.1"/>
    </source>
</evidence>
<dbReference type="EMBL" id="PDNB01000263">
    <property type="protein sequence ID" value="PGG96927.1"/>
    <property type="molecule type" value="Genomic_DNA"/>
</dbReference>
<protein>
    <submittedName>
        <fullName evidence="1">Uncharacterized protein</fullName>
    </submittedName>
</protein>
<gene>
    <name evidence="1" type="ORF">AJ79_09406</name>
</gene>
<dbReference type="Proteomes" id="UP000223968">
    <property type="component" value="Unassembled WGS sequence"/>
</dbReference>
<reference evidence="1 2" key="1">
    <citation type="submission" date="2017-10" db="EMBL/GenBank/DDBJ databases">
        <title>Comparative genomics in systemic dimorphic fungi from Ajellomycetaceae.</title>
        <authorList>
            <person name="Munoz J.F."/>
            <person name="Mcewen J.G."/>
            <person name="Clay O.K."/>
            <person name="Cuomo C.A."/>
        </authorList>
    </citation>
    <scope>NUCLEOTIDE SEQUENCE [LARGE SCALE GENOMIC DNA]</scope>
    <source>
        <strain evidence="1 2">UAMH5409</strain>
    </source>
</reference>
<name>A0A2B7WK92_9EURO</name>
<organism evidence="1 2">
    <name type="scientific">Helicocarpus griseus UAMH5409</name>
    <dbReference type="NCBI Taxonomy" id="1447875"/>
    <lineage>
        <taxon>Eukaryota</taxon>
        <taxon>Fungi</taxon>
        <taxon>Dikarya</taxon>
        <taxon>Ascomycota</taxon>
        <taxon>Pezizomycotina</taxon>
        <taxon>Eurotiomycetes</taxon>
        <taxon>Eurotiomycetidae</taxon>
        <taxon>Onygenales</taxon>
        <taxon>Ajellomycetaceae</taxon>
        <taxon>Helicocarpus</taxon>
    </lineage>
</organism>
<dbReference type="AlphaFoldDB" id="A0A2B7WK92"/>
<proteinExistence type="predicted"/>
<keyword evidence="2" id="KW-1185">Reference proteome</keyword>